<dbReference type="RefSeq" id="WP_152350069.1">
    <property type="nucleotide sequence ID" value="NZ_WBSN01000005.1"/>
</dbReference>
<reference evidence="1 2" key="1">
    <citation type="submission" date="2019-10" db="EMBL/GenBank/DDBJ databases">
        <title>Bifidobacterium from non-human primates.</title>
        <authorList>
            <person name="Modesto M."/>
        </authorList>
    </citation>
    <scope>NUCLEOTIDE SEQUENCE [LARGE SCALE GENOMIC DNA]</scope>
    <source>
        <strain evidence="1 2">TREC</strain>
    </source>
</reference>
<protein>
    <recommendedName>
        <fullName evidence="3">Toxin</fullName>
    </recommendedName>
</protein>
<organism evidence="1 2">
    <name type="scientific">Bifidobacterium avesanii</name>
    <dbReference type="NCBI Taxonomy" id="1798157"/>
    <lineage>
        <taxon>Bacteria</taxon>
        <taxon>Bacillati</taxon>
        <taxon>Actinomycetota</taxon>
        <taxon>Actinomycetes</taxon>
        <taxon>Bifidobacteriales</taxon>
        <taxon>Bifidobacteriaceae</taxon>
        <taxon>Bifidobacterium</taxon>
    </lineage>
</organism>
<keyword evidence="2" id="KW-1185">Reference proteome</keyword>
<dbReference type="Proteomes" id="UP000469763">
    <property type="component" value="Unassembled WGS sequence"/>
</dbReference>
<proteinExistence type="predicted"/>
<gene>
    <name evidence="1" type="ORF">GFD22_05150</name>
</gene>
<evidence type="ECO:0000313" key="2">
    <source>
        <dbReference type="Proteomes" id="UP000469763"/>
    </source>
</evidence>
<dbReference type="OrthoDB" id="3237719at2"/>
<evidence type="ECO:0000313" key="1">
    <source>
        <dbReference type="EMBL" id="NEG78363.1"/>
    </source>
</evidence>
<comment type="caution">
    <text evidence="1">The sequence shown here is derived from an EMBL/GenBank/DDBJ whole genome shotgun (WGS) entry which is preliminary data.</text>
</comment>
<sequence length="88" mass="10162">MPFGDVVVDPRVSKRHPDVSEHSVHVAWSNVVRFMPREGTDPLRYVAVGYDERGRLLEMVAVLDESDRWHVFHAMKATPKVLHELMLL</sequence>
<name>A0A7K3TJB3_9BIFI</name>
<dbReference type="AlphaFoldDB" id="A0A7K3TJB3"/>
<accession>A0A7K3TJB3</accession>
<evidence type="ECO:0008006" key="3">
    <source>
        <dbReference type="Google" id="ProtNLM"/>
    </source>
</evidence>
<dbReference type="EMBL" id="WHZY01000006">
    <property type="protein sequence ID" value="NEG78363.1"/>
    <property type="molecule type" value="Genomic_DNA"/>
</dbReference>